<dbReference type="SUPFAM" id="SSF103647">
    <property type="entry name" value="TSP type-3 repeat"/>
    <property type="match status" value="2"/>
</dbReference>
<protein>
    <recommendedName>
        <fullName evidence="1">IgGFc-binding protein N-terminal domain-containing protein</fullName>
    </recommendedName>
</protein>
<sequence>MRKLIVVILLLIGIDCWAQFSKTHYIPPLTSQSQNIEAEDHYLYISTPSTKNVALKIISIGGQITNATVSNTNPFVYQIGIGDNTQLLTPKTAIGKLNNKGYIIEADDLVYVSVRVNASFNNNGGYNHAGGLVSKGNSALGTTFRLGAMLNPLSDPTLLNFASILATENNTTVTISNIPIGTQLLDGSLVNGPIVVNLNQNQSYVIALENILNTQSNPSNSAKLIGALVQSDKPIAVNAGSFGGSNSTEIRNGNPSGRDIGFDQIVPFEKTGKEYIFVKGEGGDEIERVLLVAHNPQTEIYLNGNASPSYILQPGEYAPIDGFQFINDNLYVRTTENVFAYQSIGGLQPTLPPFDDNNVRNNPNANQNMFFVPPLNCATPNIVDNIPQIQFIGNTFYTGKLNIITEKGATVLINNAAINSAPVAITGNANYERYTINDLTGNISVKSSKQVYVSYFGTNDAATYGGYYSGFDTKPEITSDKINVGISSCIPNLVLKVNSILNYDTFQWYFNNVEIPNANQSSYAPAQPGFYYVKGSISGCGTTIVSDIIPVSNCPGDIDNDTVNNNIDLDNDNDGISNCTESYGNQNINISNLNSGNIVIGNYSNSFTGSSSTSAVSSPTPFSGNSDGSFVSQIPAGKGNFAKYTLTFNKPVSIGMEYVAAANPSDLLNLNAQYTISTDVNKTITVLNPNNQLLIDTNYDGIYESGVTEYSSFEIRFQLNGITPLAAGTGNFQFLTHLINTISFTHTNLSDTALNKSTLKFFAVCVPKDSDGDGTADQLDTDSDNDGITDVAESQENVFVLNTTDANQNGIYDAFESKVIVDTDNDGIPDYLDLDSDNDGILDAVETGSNNTDTDNDGIKNYRDSDSDNDLCYDVTEAGFTDSNGNGQLGGINPLTVSTNGLVTSETAYTTPHPNYITAAPIVITTQPNVIPACINQNTSITLTDNGGMSYQWQVSTDGTNWNNLTNSGTYNGVATNKLNIIAVSPTMNGYKYRVQLTKTGNSCGLISNETQLTVYNLPTLNNVVIKQCDDDSDGRTAFNLTVKNNEISANYTNETFTYFSSSAAANSNNLSQKIANPQAYVASNGTTVWTRVENANSCFSVAQIDLAVSTTQIPANFNLLFENCDDYIDATQDDYDGISVFNFSSAENSILSLLPPPASSYSIKYYETEADALSETNEISNTTTYRNTISPDEQQIWVRVDNASDNSCFGIGTHITLKVNPKPDIDINANHQADVYVCNNLPDFYVNLDAGIVDGSPTTNYSYIWSKDNQILNSETNATLPVNTAGEYSVKVTSASGCSRTRTITVTASEMAQISNIEVSELSNNNTILVLTEGIGNYEYSLDDSNGFYQDANLFENVPAGIHDVFIRDKNGCGIANQSVAILGAPRYFTPNNDGYNDYWNIKGINSELNSKTVIRIFDRYGKFLKDIYPQSQGWDGTFNEKPLPSDDYWYTAKLENGKEIKGHFSLKR</sequence>
<dbReference type="STRING" id="983.SAMN05443543_105167"/>
<comment type="caution">
    <text evidence="2">The sequence shown here is derived from an EMBL/GenBank/DDBJ whole genome shotgun (WGS) entry which is preliminary data.</text>
</comment>
<evidence type="ECO:0000259" key="1">
    <source>
        <dbReference type="Pfam" id="PF17517"/>
    </source>
</evidence>
<dbReference type="NCBIfam" id="TIGR04131">
    <property type="entry name" value="Bac_Flav_CTERM"/>
    <property type="match status" value="1"/>
</dbReference>
<dbReference type="Pfam" id="PF17517">
    <property type="entry name" value="IgGFc_binding"/>
    <property type="match status" value="1"/>
</dbReference>
<proteinExistence type="predicted"/>
<feature type="domain" description="IgGFc-binding protein N-terminal" evidence="1">
    <location>
        <begin position="138"/>
        <end position="457"/>
    </location>
</feature>
<dbReference type="EMBL" id="BJNP01000023">
    <property type="protein sequence ID" value="GEC72629.1"/>
    <property type="molecule type" value="Genomic_DNA"/>
</dbReference>
<keyword evidence="3" id="KW-1185">Reference proteome</keyword>
<dbReference type="Proteomes" id="UP000316775">
    <property type="component" value="Unassembled WGS sequence"/>
</dbReference>
<accession>A0A4Y4AZ89</accession>
<dbReference type="InterPro" id="IPR013783">
    <property type="entry name" value="Ig-like_fold"/>
</dbReference>
<dbReference type="InterPro" id="IPR035986">
    <property type="entry name" value="PKD_dom_sf"/>
</dbReference>
<dbReference type="InterPro" id="IPR035234">
    <property type="entry name" value="IgGFc-bd_N"/>
</dbReference>
<dbReference type="InterPro" id="IPR026341">
    <property type="entry name" value="T9SS_type_B"/>
</dbReference>
<organism evidence="2 3">
    <name type="scientific">Flavobacterium flevense</name>
    <dbReference type="NCBI Taxonomy" id="983"/>
    <lineage>
        <taxon>Bacteria</taxon>
        <taxon>Pseudomonadati</taxon>
        <taxon>Bacteroidota</taxon>
        <taxon>Flavobacteriia</taxon>
        <taxon>Flavobacteriales</taxon>
        <taxon>Flavobacteriaceae</taxon>
        <taxon>Flavobacterium</taxon>
    </lineage>
</organism>
<dbReference type="GO" id="GO:0005509">
    <property type="term" value="F:calcium ion binding"/>
    <property type="evidence" value="ECO:0007669"/>
    <property type="project" value="InterPro"/>
</dbReference>
<evidence type="ECO:0000313" key="2">
    <source>
        <dbReference type="EMBL" id="GEC72629.1"/>
    </source>
</evidence>
<dbReference type="OrthoDB" id="9765926at2"/>
<reference evidence="2 3" key="1">
    <citation type="submission" date="2019-06" db="EMBL/GenBank/DDBJ databases">
        <title>Whole genome shotgun sequence of Flavobacterium flevense NBRC 14960.</title>
        <authorList>
            <person name="Hosoyama A."/>
            <person name="Uohara A."/>
            <person name="Ohji S."/>
            <person name="Ichikawa N."/>
        </authorList>
    </citation>
    <scope>NUCLEOTIDE SEQUENCE [LARGE SCALE GENOMIC DNA]</scope>
    <source>
        <strain evidence="2 3">NBRC 14960</strain>
    </source>
</reference>
<dbReference type="Gene3D" id="2.60.40.10">
    <property type="entry name" value="Immunoglobulins"/>
    <property type="match status" value="1"/>
</dbReference>
<dbReference type="SUPFAM" id="SSF49299">
    <property type="entry name" value="PKD domain"/>
    <property type="match status" value="1"/>
</dbReference>
<gene>
    <name evidence="2" type="ORF">FFL01_21680</name>
</gene>
<dbReference type="RefSeq" id="WP_073244715.1">
    <property type="nucleotide sequence ID" value="NZ_BJNP01000023.1"/>
</dbReference>
<name>A0A4Y4AZ89_9FLAO</name>
<dbReference type="InterPro" id="IPR028974">
    <property type="entry name" value="TSP_type-3_rpt"/>
</dbReference>
<evidence type="ECO:0000313" key="3">
    <source>
        <dbReference type="Proteomes" id="UP000316775"/>
    </source>
</evidence>
<dbReference type="Gene3D" id="4.10.1080.10">
    <property type="entry name" value="TSP type-3 repeat"/>
    <property type="match status" value="2"/>
</dbReference>
<dbReference type="Pfam" id="PF13585">
    <property type="entry name" value="CHU_C"/>
    <property type="match status" value="1"/>
</dbReference>